<evidence type="ECO:0000256" key="1">
    <source>
        <dbReference type="SAM" id="Phobius"/>
    </source>
</evidence>
<protein>
    <recommendedName>
        <fullName evidence="2">DUF218 domain-containing protein</fullName>
    </recommendedName>
</protein>
<dbReference type="Pfam" id="PF02698">
    <property type="entry name" value="DUF218"/>
    <property type="match status" value="1"/>
</dbReference>
<keyword evidence="1" id="KW-0472">Membrane</keyword>
<dbReference type="AlphaFoldDB" id="A0A1Z4JKA0"/>
<reference evidence="3 4" key="1">
    <citation type="submission" date="2017-06" db="EMBL/GenBank/DDBJ databases">
        <title>Genome sequencing of cyanobaciteial culture collection at National Institute for Environmental Studies (NIES).</title>
        <authorList>
            <person name="Hirose Y."/>
            <person name="Shimura Y."/>
            <person name="Fujisawa T."/>
            <person name="Nakamura Y."/>
            <person name="Kawachi M."/>
        </authorList>
    </citation>
    <scope>NUCLEOTIDE SEQUENCE [LARGE SCALE GENOMIC DNA]</scope>
    <source>
        <strain evidence="3 4">NIES-2135</strain>
    </source>
</reference>
<keyword evidence="1" id="KW-1133">Transmembrane helix</keyword>
<organism evidence="3 4">
    <name type="scientific">Leptolyngbya boryana NIES-2135</name>
    <dbReference type="NCBI Taxonomy" id="1973484"/>
    <lineage>
        <taxon>Bacteria</taxon>
        <taxon>Bacillati</taxon>
        <taxon>Cyanobacteriota</taxon>
        <taxon>Cyanophyceae</taxon>
        <taxon>Leptolyngbyales</taxon>
        <taxon>Leptolyngbyaceae</taxon>
        <taxon>Leptolyngbya group</taxon>
        <taxon>Leptolyngbya</taxon>
    </lineage>
</organism>
<dbReference type="GO" id="GO:0005886">
    <property type="term" value="C:plasma membrane"/>
    <property type="evidence" value="ECO:0007669"/>
    <property type="project" value="TreeGrafter"/>
</dbReference>
<name>A0A1Z4JKA0_LEPBY</name>
<dbReference type="GO" id="GO:0000270">
    <property type="term" value="P:peptidoglycan metabolic process"/>
    <property type="evidence" value="ECO:0007669"/>
    <property type="project" value="TreeGrafter"/>
</dbReference>
<dbReference type="Gene3D" id="3.40.50.620">
    <property type="entry name" value="HUPs"/>
    <property type="match status" value="1"/>
</dbReference>
<feature type="transmembrane region" description="Helical" evidence="1">
    <location>
        <begin position="6"/>
        <end position="29"/>
    </location>
</feature>
<dbReference type="PANTHER" id="PTHR30336:SF4">
    <property type="entry name" value="ENVELOPE BIOGENESIS FACTOR ELYC"/>
    <property type="match status" value="1"/>
</dbReference>
<feature type="transmembrane region" description="Helical" evidence="1">
    <location>
        <begin position="104"/>
        <end position="126"/>
    </location>
</feature>
<dbReference type="InterPro" id="IPR051599">
    <property type="entry name" value="Cell_Envelope_Assoc"/>
</dbReference>
<feature type="transmembrane region" description="Helical" evidence="1">
    <location>
        <begin position="67"/>
        <end position="92"/>
    </location>
</feature>
<feature type="domain" description="DUF218" evidence="2">
    <location>
        <begin position="212"/>
        <end position="386"/>
    </location>
</feature>
<keyword evidence="1" id="KW-0812">Transmembrane</keyword>
<accession>A0A1Z4JKA0</accession>
<dbReference type="InterPro" id="IPR003848">
    <property type="entry name" value="DUF218"/>
</dbReference>
<dbReference type="CDD" id="cd06259">
    <property type="entry name" value="YdcF-like"/>
    <property type="match status" value="1"/>
</dbReference>
<dbReference type="PANTHER" id="PTHR30336">
    <property type="entry name" value="INNER MEMBRANE PROTEIN, PROBABLE PERMEASE"/>
    <property type="match status" value="1"/>
</dbReference>
<dbReference type="GO" id="GO:0043164">
    <property type="term" value="P:Gram-negative-bacterium-type cell wall biogenesis"/>
    <property type="evidence" value="ECO:0007669"/>
    <property type="project" value="TreeGrafter"/>
</dbReference>
<sequence length="402" mass="44316">MVLLVTDVFVLLTQVLLWVVVGLFAWYVLLRALPRAFLGGLVLLLLLGVAAFTFYRGSPQEGLIGDLFRVIAIPFTPLGIILVLLLIAFTELVRGGKLSKTGLLLLRIAIPALLILSIPAVSYFLAQRAEAEAISITRPIATEALPAGARRVIVALAQDTTQLQLRPLTQPIPAPPAPPTNQLIQPPAPIPPGAFTVLAEQPIQLTERGDILTYTNQLYQDERARGTAPLVLVSAGTRPERNRKQGETRDEVSEAADARRFLQRLGIPAEDIIGDSNSPTIIDSARNAREELRRRGVNFGNQLILVASAIEMNRATLTFTREFNLNNVPLSVISRPTNFYTLPPRESLRGRAQGRDVVERNFQLSDLLPSIDALSLSSKVLNEYIASIYYFLRGWIRPIRTL</sequence>
<gene>
    <name evidence="3" type="ORF">NIES2135_39770</name>
</gene>
<keyword evidence="4" id="KW-1185">Reference proteome</keyword>
<dbReference type="InterPro" id="IPR014729">
    <property type="entry name" value="Rossmann-like_a/b/a_fold"/>
</dbReference>
<dbReference type="Proteomes" id="UP000217895">
    <property type="component" value="Chromosome"/>
</dbReference>
<dbReference type="EMBL" id="AP018203">
    <property type="protein sequence ID" value="BAY57113.1"/>
    <property type="molecule type" value="Genomic_DNA"/>
</dbReference>
<feature type="transmembrane region" description="Helical" evidence="1">
    <location>
        <begin position="36"/>
        <end position="55"/>
    </location>
</feature>
<proteinExistence type="predicted"/>
<evidence type="ECO:0000259" key="2">
    <source>
        <dbReference type="Pfam" id="PF02698"/>
    </source>
</evidence>
<evidence type="ECO:0000313" key="3">
    <source>
        <dbReference type="EMBL" id="BAY57113.1"/>
    </source>
</evidence>
<evidence type="ECO:0000313" key="4">
    <source>
        <dbReference type="Proteomes" id="UP000217895"/>
    </source>
</evidence>